<dbReference type="Gene3D" id="3.40.50.2000">
    <property type="entry name" value="Glycogen Phosphorylase B"/>
    <property type="match status" value="2"/>
</dbReference>
<proteinExistence type="predicted"/>
<dbReference type="SUPFAM" id="SSF53756">
    <property type="entry name" value="UDP-Glycosyltransferase/glycogen phosphorylase"/>
    <property type="match status" value="1"/>
</dbReference>
<organism evidence="2 3">
    <name type="scientific">Falsiroseomonas stagni DSM 19981</name>
    <dbReference type="NCBI Taxonomy" id="1123062"/>
    <lineage>
        <taxon>Bacteria</taxon>
        <taxon>Pseudomonadati</taxon>
        <taxon>Pseudomonadota</taxon>
        <taxon>Alphaproteobacteria</taxon>
        <taxon>Acetobacterales</taxon>
        <taxon>Roseomonadaceae</taxon>
        <taxon>Falsiroseomonas</taxon>
    </lineage>
</organism>
<dbReference type="GO" id="GO:0016758">
    <property type="term" value="F:hexosyltransferase activity"/>
    <property type="evidence" value="ECO:0007669"/>
    <property type="project" value="TreeGrafter"/>
</dbReference>
<reference evidence="2 3" key="1">
    <citation type="submission" date="2016-10" db="EMBL/GenBank/DDBJ databases">
        <authorList>
            <person name="de Groot N.N."/>
        </authorList>
    </citation>
    <scope>NUCLEOTIDE SEQUENCE [LARGE SCALE GENOMIC DNA]</scope>
    <source>
        <strain evidence="2 3">DSM 19981</strain>
    </source>
</reference>
<keyword evidence="2" id="KW-0808">Transferase</keyword>
<dbReference type="OrthoDB" id="185319at2"/>
<dbReference type="InterPro" id="IPR028098">
    <property type="entry name" value="Glyco_trans_4-like_N"/>
</dbReference>
<dbReference type="Pfam" id="PF13692">
    <property type="entry name" value="Glyco_trans_1_4"/>
    <property type="match status" value="1"/>
</dbReference>
<dbReference type="STRING" id="1123062.SAMN02745775_103202"/>
<evidence type="ECO:0000313" key="3">
    <source>
        <dbReference type="Proteomes" id="UP000199473"/>
    </source>
</evidence>
<dbReference type="AlphaFoldDB" id="A0A1I4A927"/>
<dbReference type="PANTHER" id="PTHR45947">
    <property type="entry name" value="SULFOQUINOVOSYL TRANSFERASE SQD2"/>
    <property type="match status" value="1"/>
</dbReference>
<dbReference type="Pfam" id="PF13579">
    <property type="entry name" value="Glyco_trans_4_4"/>
    <property type="match status" value="1"/>
</dbReference>
<dbReference type="InterPro" id="IPR050194">
    <property type="entry name" value="Glycosyltransferase_grp1"/>
</dbReference>
<gene>
    <name evidence="2" type="ORF">SAMN02745775_103202</name>
</gene>
<feature type="domain" description="Glycosyltransferase subfamily 4-like N-terminal" evidence="1">
    <location>
        <begin position="18"/>
        <end position="212"/>
    </location>
</feature>
<name>A0A1I4A927_9PROT</name>
<dbReference type="CDD" id="cd03794">
    <property type="entry name" value="GT4_WbuB-like"/>
    <property type="match status" value="1"/>
</dbReference>
<evidence type="ECO:0000259" key="1">
    <source>
        <dbReference type="Pfam" id="PF13579"/>
    </source>
</evidence>
<sequence length="428" mass="43998">MALRILYLHQHFSTPDGATATRAYNHAAALAAAGHAVTLACGRYAGAATGLDGPFRRGARRGPVAGFEVVEFDLPYGNAQSLARRSMVFLRYALAASRLSLGQSWDLVIASSTPPTVAIPALLARRLRGTPFLFEIRDPWPELPAALSRPGPGGGASTGSGGVPGAILGAIGRLADAACRRAAIVVALTEGMARTALARGTDPDRLRVLPQGADLALFGPDARPWRPAEAREGEMIAVYAGAHGRANGLGVLLDAAALLRATGIRILLVGDGAEKPALVARAAAEDLPVSFLDPMPKRRLAGLLAGADVGLLCLAPVPEFAEWTAPNKLAECLAAGLPVVTNVPGRAQRLLAEGGCGLTVPPGDGAGLAAALLAMADDPARRRVMARAARALAERHFDSRQIAARLVATVEAAAGHAPLSAIRAALAP</sequence>
<dbReference type="Proteomes" id="UP000199473">
    <property type="component" value="Unassembled WGS sequence"/>
</dbReference>
<protein>
    <submittedName>
        <fullName evidence="2">Glycosyl transferases group 1</fullName>
    </submittedName>
</protein>
<accession>A0A1I4A927</accession>
<dbReference type="PANTHER" id="PTHR45947:SF3">
    <property type="entry name" value="SULFOQUINOVOSYL TRANSFERASE SQD2"/>
    <property type="match status" value="1"/>
</dbReference>
<evidence type="ECO:0000313" key="2">
    <source>
        <dbReference type="EMBL" id="SFK52316.1"/>
    </source>
</evidence>
<keyword evidence="3" id="KW-1185">Reference proteome</keyword>
<dbReference type="EMBL" id="FOSQ01000003">
    <property type="protein sequence ID" value="SFK52316.1"/>
    <property type="molecule type" value="Genomic_DNA"/>
</dbReference>